<dbReference type="EC" id="1.2.7.4" evidence="2"/>
<keyword evidence="7" id="KW-0408">Iron</keyword>
<dbReference type="InterPro" id="IPR010047">
    <property type="entry name" value="CODH"/>
</dbReference>
<evidence type="ECO:0000256" key="6">
    <source>
        <dbReference type="ARBA" id="ARBA00023002"/>
    </source>
</evidence>
<dbReference type="Gene3D" id="1.20.1270.30">
    <property type="match status" value="1"/>
</dbReference>
<comment type="caution">
    <text evidence="11">The sequence shown here is derived from an EMBL/GenBank/DDBJ whole genome shotgun (WGS) entry which is preliminary data.</text>
</comment>
<evidence type="ECO:0000256" key="5">
    <source>
        <dbReference type="ARBA" id="ARBA00022723"/>
    </source>
</evidence>
<dbReference type="InterPro" id="IPR016101">
    <property type="entry name" value="CO_DH_a-bundle"/>
</dbReference>
<organism evidence="11">
    <name type="scientific">marine sediment metagenome</name>
    <dbReference type="NCBI Taxonomy" id="412755"/>
    <lineage>
        <taxon>unclassified sequences</taxon>
        <taxon>metagenomes</taxon>
        <taxon>ecological metagenomes</taxon>
    </lineage>
</organism>
<evidence type="ECO:0000256" key="4">
    <source>
        <dbReference type="ARBA" id="ARBA00022596"/>
    </source>
</evidence>
<dbReference type="EMBL" id="LAZR01004596">
    <property type="protein sequence ID" value="KKN07201.1"/>
    <property type="molecule type" value="Genomic_DNA"/>
</dbReference>
<dbReference type="GO" id="GO:0050418">
    <property type="term" value="F:hydroxylamine reductase activity"/>
    <property type="evidence" value="ECO:0007669"/>
    <property type="project" value="TreeGrafter"/>
</dbReference>
<dbReference type="InterPro" id="IPR011254">
    <property type="entry name" value="Prismane-like_sf"/>
</dbReference>
<dbReference type="Gene3D" id="3.40.50.2030">
    <property type="match status" value="2"/>
</dbReference>
<feature type="compositionally biased region" description="Basic and acidic residues" evidence="10">
    <location>
        <begin position="1"/>
        <end position="12"/>
    </location>
</feature>
<dbReference type="PANTHER" id="PTHR30109:SF4">
    <property type="entry name" value="CARBON MONOXIDE DEHYDROGENASE"/>
    <property type="match status" value="1"/>
</dbReference>
<feature type="region of interest" description="Disordered" evidence="10">
    <location>
        <begin position="1"/>
        <end position="21"/>
    </location>
</feature>
<dbReference type="GO" id="GO:0006091">
    <property type="term" value="P:generation of precursor metabolites and energy"/>
    <property type="evidence" value="ECO:0007669"/>
    <property type="project" value="InterPro"/>
</dbReference>
<evidence type="ECO:0000256" key="9">
    <source>
        <dbReference type="ARBA" id="ARBA00048733"/>
    </source>
</evidence>
<reference evidence="11" key="1">
    <citation type="journal article" date="2015" name="Nature">
        <title>Complex archaea that bridge the gap between prokaryotes and eukaryotes.</title>
        <authorList>
            <person name="Spang A."/>
            <person name="Saw J.H."/>
            <person name="Jorgensen S.L."/>
            <person name="Zaremba-Niedzwiedzka K."/>
            <person name="Martijn J."/>
            <person name="Lind A.E."/>
            <person name="van Eijk R."/>
            <person name="Schleper C."/>
            <person name="Guy L."/>
            <person name="Ettema T.J."/>
        </authorList>
    </citation>
    <scope>NUCLEOTIDE SEQUENCE</scope>
</reference>
<proteinExistence type="predicted"/>
<gene>
    <name evidence="11" type="ORF">LCGC14_1069550</name>
</gene>
<evidence type="ECO:0000256" key="10">
    <source>
        <dbReference type="SAM" id="MobiDB-lite"/>
    </source>
</evidence>
<sequence length="656" mass="71217">MKKKQNNKEKRTMNNKKSVDSSVNYLLEKNESQGLETVWERSEEQKPHCGFGELGLCCHICHMGPCRINPSGNKRQRGVCGATAEVIVARNFARMIAAGAAAHSDHGRAMANTLLFAAKNPEADYSIKDVNKLKKIAQVLGVEIKDRSKEEIALEVAEKALANFSNQEGEISFIKLAPEARQTLWRKLNIAPRGIDREIVEMMHRTTMGVDQDHRNIMLHGARTALADGWGGSMIATELQDILFGTPSPVRGKVNLGVLSETDVNIVVHGHEPVLSEMLVLAAQDQELIDLAKKKGAAGINLAGICCTANEILLRHGVPIAGNFLQQELAISTGAVEAMIVDVQCIMPSLPELSKCFHTRLITTSSKAKIEGAKHFEFTKKNALQIAKNIIKEAITNFPNRGKVDIPKEKMDLIAGFSHEAINYMLGGTFRSSYGPLNDNIINGRIKGVAGVVGCCNPKVTHDQGHVSLVEELIANDILVVQTGCSAIACAKAGLLVPEAAEKHAGKGLAEVCRAVGMPPVLHSGSCVDNSRILIALSEMVKTGGLGNDISELPVAGAAPEWMSEKAISIGQYFVASGVFTVFGIGLPVQGSKVFSRHIFEEFEDLFGGMWAAEPDINKMAGLMIDHINKKREKLGISKAKERVLYDMEMRRGLEI</sequence>
<dbReference type="GO" id="GO:0043885">
    <property type="term" value="F:anaerobic carbon-monoxide dehydrogenase activity"/>
    <property type="evidence" value="ECO:0007669"/>
    <property type="project" value="UniProtKB-EC"/>
</dbReference>
<dbReference type="GO" id="GO:0016151">
    <property type="term" value="F:nickel cation binding"/>
    <property type="evidence" value="ECO:0007669"/>
    <property type="project" value="InterPro"/>
</dbReference>
<comment type="catalytic activity">
    <reaction evidence="9">
        <text>CO + 2 oxidized [2Fe-2S]-[ferredoxin] + H2O = 2 reduced [2Fe-2S]-[ferredoxin] + CO2 + 2 H(+)</text>
        <dbReference type="Rhea" id="RHEA:21040"/>
        <dbReference type="Rhea" id="RHEA-COMP:10000"/>
        <dbReference type="Rhea" id="RHEA-COMP:10001"/>
        <dbReference type="ChEBI" id="CHEBI:15377"/>
        <dbReference type="ChEBI" id="CHEBI:15378"/>
        <dbReference type="ChEBI" id="CHEBI:16526"/>
        <dbReference type="ChEBI" id="CHEBI:17245"/>
        <dbReference type="ChEBI" id="CHEBI:33737"/>
        <dbReference type="ChEBI" id="CHEBI:33738"/>
        <dbReference type="EC" id="1.2.7.4"/>
    </reaction>
</comment>
<dbReference type="GO" id="GO:0042542">
    <property type="term" value="P:response to hydrogen peroxide"/>
    <property type="evidence" value="ECO:0007669"/>
    <property type="project" value="TreeGrafter"/>
</dbReference>
<dbReference type="NCBIfam" id="TIGR01702">
    <property type="entry name" value="CO_DH_cata"/>
    <property type="match status" value="1"/>
</dbReference>
<name>A0A0F9Q1N0_9ZZZZ</name>
<evidence type="ECO:0000256" key="3">
    <source>
        <dbReference type="ARBA" id="ARBA00022485"/>
    </source>
</evidence>
<keyword evidence="5" id="KW-0479">Metal-binding</keyword>
<evidence type="ECO:0000256" key="1">
    <source>
        <dbReference type="ARBA" id="ARBA00001966"/>
    </source>
</evidence>
<dbReference type="PIRSF" id="PIRSF005023">
    <property type="entry name" value="CODH"/>
    <property type="match status" value="1"/>
</dbReference>
<protein>
    <recommendedName>
        <fullName evidence="2">anaerobic carbon-monoxide dehydrogenase</fullName>
        <ecNumber evidence="2">1.2.7.4</ecNumber>
    </recommendedName>
</protein>
<dbReference type="GO" id="GO:0051539">
    <property type="term" value="F:4 iron, 4 sulfur cluster binding"/>
    <property type="evidence" value="ECO:0007669"/>
    <property type="project" value="UniProtKB-KW"/>
</dbReference>
<evidence type="ECO:0000256" key="7">
    <source>
        <dbReference type="ARBA" id="ARBA00023004"/>
    </source>
</evidence>
<dbReference type="AlphaFoldDB" id="A0A0F9Q1N0"/>
<dbReference type="GO" id="GO:0004601">
    <property type="term" value="F:peroxidase activity"/>
    <property type="evidence" value="ECO:0007669"/>
    <property type="project" value="TreeGrafter"/>
</dbReference>
<keyword evidence="4" id="KW-0533">Nickel</keyword>
<keyword evidence="3" id="KW-0004">4Fe-4S</keyword>
<keyword evidence="8" id="KW-0411">Iron-sulfur</keyword>
<comment type="cofactor">
    <cofactor evidence="1">
        <name>[4Fe-4S] cluster</name>
        <dbReference type="ChEBI" id="CHEBI:49883"/>
    </cofactor>
</comment>
<dbReference type="InterPro" id="IPR004137">
    <property type="entry name" value="HCP/CODH"/>
</dbReference>
<keyword evidence="6" id="KW-0560">Oxidoreductase</keyword>
<evidence type="ECO:0000313" key="11">
    <source>
        <dbReference type="EMBL" id="KKN07201.1"/>
    </source>
</evidence>
<evidence type="ECO:0000256" key="8">
    <source>
        <dbReference type="ARBA" id="ARBA00023014"/>
    </source>
</evidence>
<dbReference type="PANTHER" id="PTHR30109">
    <property type="entry name" value="HYDROXYLAMINE REDUCTASE"/>
    <property type="match status" value="1"/>
</dbReference>
<dbReference type="SUPFAM" id="SSF56821">
    <property type="entry name" value="Prismane protein-like"/>
    <property type="match status" value="1"/>
</dbReference>
<dbReference type="InterPro" id="IPR016099">
    <property type="entry name" value="Prismane-like_a/b-sand"/>
</dbReference>
<evidence type="ECO:0000256" key="2">
    <source>
        <dbReference type="ARBA" id="ARBA00012819"/>
    </source>
</evidence>
<accession>A0A0F9Q1N0</accession>
<dbReference type="Pfam" id="PF03063">
    <property type="entry name" value="Prismane"/>
    <property type="match status" value="1"/>
</dbReference>